<reference evidence="2" key="1">
    <citation type="journal article" date="2020" name="Stud. Mycol.">
        <title>101 Dothideomycetes genomes: a test case for predicting lifestyles and emergence of pathogens.</title>
        <authorList>
            <person name="Haridas S."/>
            <person name="Albert R."/>
            <person name="Binder M."/>
            <person name="Bloem J."/>
            <person name="Labutti K."/>
            <person name="Salamov A."/>
            <person name="Andreopoulos B."/>
            <person name="Baker S."/>
            <person name="Barry K."/>
            <person name="Bills G."/>
            <person name="Bluhm B."/>
            <person name="Cannon C."/>
            <person name="Castanera R."/>
            <person name="Culley D."/>
            <person name="Daum C."/>
            <person name="Ezra D."/>
            <person name="Gonzalez J."/>
            <person name="Henrissat B."/>
            <person name="Kuo A."/>
            <person name="Liang C."/>
            <person name="Lipzen A."/>
            <person name="Lutzoni F."/>
            <person name="Magnuson J."/>
            <person name="Mondo S."/>
            <person name="Nolan M."/>
            <person name="Ohm R."/>
            <person name="Pangilinan J."/>
            <person name="Park H.-J."/>
            <person name="Ramirez L."/>
            <person name="Alfaro M."/>
            <person name="Sun H."/>
            <person name="Tritt A."/>
            <person name="Yoshinaga Y."/>
            <person name="Zwiers L.-H."/>
            <person name="Turgeon B."/>
            <person name="Goodwin S."/>
            <person name="Spatafora J."/>
            <person name="Crous P."/>
            <person name="Grigoriev I."/>
        </authorList>
    </citation>
    <scope>NUCLEOTIDE SEQUENCE</scope>
    <source>
        <strain evidence="2">CBS 121167</strain>
    </source>
</reference>
<evidence type="ECO:0000313" key="3">
    <source>
        <dbReference type="Proteomes" id="UP000799438"/>
    </source>
</evidence>
<accession>A0A6A6BJ19</accession>
<keyword evidence="3" id="KW-1185">Reference proteome</keyword>
<dbReference type="GeneID" id="54293060"/>
<evidence type="ECO:0000313" key="2">
    <source>
        <dbReference type="EMBL" id="KAF2144140.1"/>
    </source>
</evidence>
<dbReference type="RefSeq" id="XP_033399852.1">
    <property type="nucleotide sequence ID" value="XM_033535566.1"/>
</dbReference>
<gene>
    <name evidence="2" type="ORF">K452DRAFT_153577</name>
</gene>
<evidence type="ECO:0000256" key="1">
    <source>
        <dbReference type="SAM" id="MobiDB-lite"/>
    </source>
</evidence>
<feature type="compositionally biased region" description="Basic and acidic residues" evidence="1">
    <location>
        <begin position="87"/>
        <end position="98"/>
    </location>
</feature>
<protein>
    <submittedName>
        <fullName evidence="2">Uncharacterized protein</fullName>
    </submittedName>
</protein>
<organism evidence="2 3">
    <name type="scientific">Aplosporella prunicola CBS 121167</name>
    <dbReference type="NCBI Taxonomy" id="1176127"/>
    <lineage>
        <taxon>Eukaryota</taxon>
        <taxon>Fungi</taxon>
        <taxon>Dikarya</taxon>
        <taxon>Ascomycota</taxon>
        <taxon>Pezizomycotina</taxon>
        <taxon>Dothideomycetes</taxon>
        <taxon>Dothideomycetes incertae sedis</taxon>
        <taxon>Botryosphaeriales</taxon>
        <taxon>Aplosporellaceae</taxon>
        <taxon>Aplosporella</taxon>
    </lineage>
</organism>
<feature type="region of interest" description="Disordered" evidence="1">
    <location>
        <begin position="24"/>
        <end position="109"/>
    </location>
</feature>
<sequence>MDGWVGEVGKLSSKQISMPWPERRACGHHLHPTQPPFWVASPPKTLGSGSRIRTKEGIKEGKTNKKKEENKKKKKKQGTICLPRAKQAHEDERKENSRKGKKKKKKKEWFSSPGLRLDWVGASEGPYLRYLLY</sequence>
<dbReference type="AlphaFoldDB" id="A0A6A6BJ19"/>
<feature type="compositionally biased region" description="Basic and acidic residues" evidence="1">
    <location>
        <begin position="53"/>
        <end position="71"/>
    </location>
</feature>
<dbReference type="EMBL" id="ML995480">
    <property type="protein sequence ID" value="KAF2144140.1"/>
    <property type="molecule type" value="Genomic_DNA"/>
</dbReference>
<name>A0A6A6BJ19_9PEZI</name>
<dbReference type="Proteomes" id="UP000799438">
    <property type="component" value="Unassembled WGS sequence"/>
</dbReference>
<proteinExistence type="predicted"/>